<keyword evidence="3 4" id="KW-0472">Membrane</keyword>
<keyword evidence="2 4" id="KW-1133">Transmembrane helix</keyword>
<evidence type="ECO:0000259" key="5">
    <source>
        <dbReference type="Pfam" id="PF01957"/>
    </source>
</evidence>
<dbReference type="InterPro" id="IPR002810">
    <property type="entry name" value="NfeD-like_C"/>
</dbReference>
<name>A0ABS6IP90_9HYPH</name>
<reference evidence="6 7" key="1">
    <citation type="submission" date="2021-06" db="EMBL/GenBank/DDBJ databases">
        <authorList>
            <person name="Lee D.H."/>
        </authorList>
    </citation>
    <scope>NUCLEOTIDE SEQUENCE [LARGE SCALE GENOMIC DNA]</scope>
    <source>
        <strain evidence="6 7">MMS21-HV4-11</strain>
    </source>
</reference>
<evidence type="ECO:0000313" key="7">
    <source>
        <dbReference type="Proteomes" id="UP000727907"/>
    </source>
</evidence>
<dbReference type="RefSeq" id="WP_216961614.1">
    <property type="nucleotide sequence ID" value="NZ_JAHOPB010000001.1"/>
</dbReference>
<gene>
    <name evidence="6" type="ORF">KQ910_14720</name>
</gene>
<sequence>MFKIVFWYWWAVAAVLLVFEMMLPGVVFLFLAIGAAAAGLFLLVVSDLSLELQLLTFAVISVVAAVGLRRTLRRLQHADNPATSTLNARADALIGRIIVLDEPILNGRGRVILGDGSWSVTGPDMVRGAKVKVKSVSGTELAVEPAP</sequence>
<feature type="domain" description="NfeD-like C-terminal" evidence="5">
    <location>
        <begin position="90"/>
        <end position="145"/>
    </location>
</feature>
<protein>
    <submittedName>
        <fullName evidence="6">NfeD family protein</fullName>
    </submittedName>
</protein>
<dbReference type="InterPro" id="IPR052165">
    <property type="entry name" value="Membrane_assoc_protease"/>
</dbReference>
<feature type="transmembrane region" description="Helical" evidence="4">
    <location>
        <begin position="52"/>
        <end position="68"/>
    </location>
</feature>
<dbReference type="Pfam" id="PF01957">
    <property type="entry name" value="NfeD"/>
    <property type="match status" value="1"/>
</dbReference>
<dbReference type="EMBL" id="JAHOPB010000001">
    <property type="protein sequence ID" value="MBU8875028.1"/>
    <property type="molecule type" value="Genomic_DNA"/>
</dbReference>
<feature type="transmembrane region" description="Helical" evidence="4">
    <location>
        <begin position="6"/>
        <end position="23"/>
    </location>
</feature>
<dbReference type="PANTHER" id="PTHR33507">
    <property type="entry name" value="INNER MEMBRANE PROTEIN YBBJ"/>
    <property type="match status" value="1"/>
</dbReference>
<feature type="transmembrane region" description="Helical" evidence="4">
    <location>
        <begin position="28"/>
        <end position="46"/>
    </location>
</feature>
<evidence type="ECO:0000256" key="4">
    <source>
        <dbReference type="SAM" id="Phobius"/>
    </source>
</evidence>
<accession>A0ABS6IP90</accession>
<evidence type="ECO:0000256" key="1">
    <source>
        <dbReference type="ARBA" id="ARBA00022692"/>
    </source>
</evidence>
<keyword evidence="7" id="KW-1185">Reference proteome</keyword>
<evidence type="ECO:0000256" key="3">
    <source>
        <dbReference type="ARBA" id="ARBA00023136"/>
    </source>
</evidence>
<evidence type="ECO:0000256" key="2">
    <source>
        <dbReference type="ARBA" id="ARBA00022989"/>
    </source>
</evidence>
<dbReference type="Proteomes" id="UP000727907">
    <property type="component" value="Unassembled WGS sequence"/>
</dbReference>
<dbReference type="PANTHER" id="PTHR33507:SF3">
    <property type="entry name" value="INNER MEMBRANE PROTEIN YBBJ"/>
    <property type="match status" value="1"/>
</dbReference>
<organism evidence="6 7">
    <name type="scientific">Reyranella humidisoli</name>
    <dbReference type="NCBI Taxonomy" id="2849149"/>
    <lineage>
        <taxon>Bacteria</taxon>
        <taxon>Pseudomonadati</taxon>
        <taxon>Pseudomonadota</taxon>
        <taxon>Alphaproteobacteria</taxon>
        <taxon>Hyphomicrobiales</taxon>
        <taxon>Reyranellaceae</taxon>
        <taxon>Reyranella</taxon>
    </lineage>
</organism>
<keyword evidence="1 4" id="KW-0812">Transmembrane</keyword>
<evidence type="ECO:0000313" key="6">
    <source>
        <dbReference type="EMBL" id="MBU8875028.1"/>
    </source>
</evidence>
<comment type="caution">
    <text evidence="6">The sequence shown here is derived from an EMBL/GenBank/DDBJ whole genome shotgun (WGS) entry which is preliminary data.</text>
</comment>
<proteinExistence type="predicted"/>